<evidence type="ECO:0000313" key="1">
    <source>
        <dbReference type="EMBL" id="KAF2470347.1"/>
    </source>
</evidence>
<sequence length="115" mass="13350">MDALDEAHQRVVLLDMLSKSLQLQIQNVHIPMTSREEKDIVNTITDLVAERDKRRNNTYTHKSGWWHVSKGYQLDRSFVEAHQTWPLEEDPIITARDPEGDVCGDSGEHSERVRK</sequence>
<dbReference type="EMBL" id="MU003508">
    <property type="protein sequence ID" value="KAF2470347.1"/>
    <property type="molecule type" value="Genomic_DNA"/>
</dbReference>
<evidence type="ECO:0000313" key="2">
    <source>
        <dbReference type="Proteomes" id="UP000799755"/>
    </source>
</evidence>
<protein>
    <submittedName>
        <fullName evidence="1">Uncharacterized protein</fullName>
    </submittedName>
</protein>
<comment type="caution">
    <text evidence="1">The sequence shown here is derived from an EMBL/GenBank/DDBJ whole genome shotgun (WGS) entry which is preliminary data.</text>
</comment>
<reference evidence="1" key="1">
    <citation type="journal article" date="2020" name="Stud. Mycol.">
        <title>101 Dothideomycetes genomes: a test case for predicting lifestyles and emergence of pathogens.</title>
        <authorList>
            <person name="Haridas S."/>
            <person name="Albert R."/>
            <person name="Binder M."/>
            <person name="Bloem J."/>
            <person name="Labutti K."/>
            <person name="Salamov A."/>
            <person name="Andreopoulos B."/>
            <person name="Baker S."/>
            <person name="Barry K."/>
            <person name="Bills G."/>
            <person name="Bluhm B."/>
            <person name="Cannon C."/>
            <person name="Castanera R."/>
            <person name="Culley D."/>
            <person name="Daum C."/>
            <person name="Ezra D."/>
            <person name="Gonzalez J."/>
            <person name="Henrissat B."/>
            <person name="Kuo A."/>
            <person name="Liang C."/>
            <person name="Lipzen A."/>
            <person name="Lutzoni F."/>
            <person name="Magnuson J."/>
            <person name="Mondo S."/>
            <person name="Nolan M."/>
            <person name="Ohm R."/>
            <person name="Pangilinan J."/>
            <person name="Park H.-J."/>
            <person name="Ramirez L."/>
            <person name="Alfaro M."/>
            <person name="Sun H."/>
            <person name="Tritt A."/>
            <person name="Yoshinaga Y."/>
            <person name="Zwiers L.-H."/>
            <person name="Turgeon B."/>
            <person name="Goodwin S."/>
            <person name="Spatafora J."/>
            <person name="Crous P."/>
            <person name="Grigoriev I."/>
        </authorList>
    </citation>
    <scope>NUCLEOTIDE SEQUENCE</scope>
    <source>
        <strain evidence="1">ATCC 200398</strain>
    </source>
</reference>
<dbReference type="Proteomes" id="UP000799755">
    <property type="component" value="Unassembled WGS sequence"/>
</dbReference>
<organism evidence="1 2">
    <name type="scientific">Lindgomyces ingoldianus</name>
    <dbReference type="NCBI Taxonomy" id="673940"/>
    <lineage>
        <taxon>Eukaryota</taxon>
        <taxon>Fungi</taxon>
        <taxon>Dikarya</taxon>
        <taxon>Ascomycota</taxon>
        <taxon>Pezizomycotina</taxon>
        <taxon>Dothideomycetes</taxon>
        <taxon>Pleosporomycetidae</taxon>
        <taxon>Pleosporales</taxon>
        <taxon>Lindgomycetaceae</taxon>
        <taxon>Lindgomyces</taxon>
    </lineage>
</organism>
<accession>A0ACB6QWA5</accession>
<keyword evidence="2" id="KW-1185">Reference proteome</keyword>
<name>A0ACB6QWA5_9PLEO</name>
<gene>
    <name evidence="1" type="ORF">BDR25DRAFT_314567</name>
</gene>
<proteinExistence type="predicted"/>